<accession>A0A2R6A5Z3</accession>
<proteinExistence type="predicted"/>
<evidence type="ECO:0000313" key="2">
    <source>
        <dbReference type="EMBL" id="PSN81822.1"/>
    </source>
</evidence>
<name>A0A2R6A5Z3_9ARCH</name>
<comment type="caution">
    <text evidence="1">The sequence shown here is derived from an EMBL/GenBank/DDBJ whole genome shotgun (WGS) entry which is preliminary data.</text>
</comment>
<dbReference type="Proteomes" id="UP000240880">
    <property type="component" value="Unassembled WGS sequence"/>
</dbReference>
<dbReference type="EMBL" id="NEXC01000152">
    <property type="protein sequence ID" value="PSN81789.1"/>
    <property type="molecule type" value="Genomic_DNA"/>
</dbReference>
<evidence type="ECO:0000313" key="1">
    <source>
        <dbReference type="EMBL" id="PSN81789.1"/>
    </source>
</evidence>
<organism evidence="1 3">
    <name type="scientific">Candidatus Marsarchaeota G1 archaeon OSP_D</name>
    <dbReference type="NCBI Taxonomy" id="1978155"/>
    <lineage>
        <taxon>Archaea</taxon>
        <taxon>Candidatus Marsarchaeota</taxon>
        <taxon>Candidatus Marsarchaeota group 1</taxon>
    </lineage>
</organism>
<dbReference type="AlphaFoldDB" id="A0A2R6A5Z3"/>
<sequence>MNQLKFQRLLKVCEAFSHYKTLLSSFSAEEFLDLVSLTEGFVIIINSKNFKSPALPSLFTTNFVRFNAFYNIASNALL</sequence>
<gene>
    <name evidence="2" type="ORF">B9Q01_09945</name>
    <name evidence="1" type="ORF">B9Q01_10155</name>
</gene>
<protein>
    <submittedName>
        <fullName evidence="1">Uncharacterized protein</fullName>
    </submittedName>
</protein>
<dbReference type="EMBL" id="NEXC01000142">
    <property type="protein sequence ID" value="PSN81822.1"/>
    <property type="molecule type" value="Genomic_DNA"/>
</dbReference>
<reference evidence="1 3" key="1">
    <citation type="submission" date="2017-04" db="EMBL/GenBank/DDBJ databases">
        <title>Novel microbial lineages endemic to geothermal iron-oxide mats fill important gaps in the evolutionary history of Archaea.</title>
        <authorList>
            <person name="Jay Z.J."/>
            <person name="Beam J.P."/>
            <person name="Dlakic M."/>
            <person name="Rusch D.B."/>
            <person name="Kozubal M.A."/>
            <person name="Inskeep W.P."/>
        </authorList>
    </citation>
    <scope>NUCLEOTIDE SEQUENCE [LARGE SCALE GENOMIC DNA]</scope>
    <source>
        <strain evidence="1">OSP_D</strain>
    </source>
</reference>
<evidence type="ECO:0000313" key="3">
    <source>
        <dbReference type="Proteomes" id="UP000240880"/>
    </source>
</evidence>